<accession>A0A517MZL1</accession>
<evidence type="ECO:0000259" key="6">
    <source>
        <dbReference type="Pfam" id="PF25967"/>
    </source>
</evidence>
<protein>
    <submittedName>
        <fullName evidence="7">Macrolide export protein MacA</fullName>
    </submittedName>
</protein>
<feature type="coiled-coil region" evidence="3">
    <location>
        <begin position="236"/>
        <end position="263"/>
    </location>
</feature>
<dbReference type="PANTHER" id="PTHR32347:SF14">
    <property type="entry name" value="EFFLUX SYSTEM COMPONENT YKNX-RELATED"/>
    <property type="match status" value="1"/>
</dbReference>
<feature type="compositionally biased region" description="Basic and acidic residues" evidence="4">
    <location>
        <begin position="95"/>
        <end position="108"/>
    </location>
</feature>
<dbReference type="InterPro" id="IPR058627">
    <property type="entry name" value="MdtA-like_C"/>
</dbReference>
<dbReference type="RefSeq" id="WP_145061743.1">
    <property type="nucleotide sequence ID" value="NZ_CP036263.1"/>
</dbReference>
<feature type="compositionally biased region" description="Acidic residues" evidence="4">
    <location>
        <begin position="81"/>
        <end position="94"/>
    </location>
</feature>
<evidence type="ECO:0000256" key="1">
    <source>
        <dbReference type="ARBA" id="ARBA00004196"/>
    </source>
</evidence>
<proteinExistence type="predicted"/>
<dbReference type="Pfam" id="PF25967">
    <property type="entry name" value="RND-MFP_C"/>
    <property type="match status" value="1"/>
</dbReference>
<reference evidence="7 8" key="1">
    <citation type="submission" date="2019-02" db="EMBL/GenBank/DDBJ databases">
        <title>Deep-cultivation of Planctomycetes and their phenomic and genomic characterization uncovers novel biology.</title>
        <authorList>
            <person name="Wiegand S."/>
            <person name="Jogler M."/>
            <person name="Boedeker C."/>
            <person name="Pinto D."/>
            <person name="Vollmers J."/>
            <person name="Rivas-Marin E."/>
            <person name="Kohn T."/>
            <person name="Peeters S.H."/>
            <person name="Heuer A."/>
            <person name="Rast P."/>
            <person name="Oberbeckmann S."/>
            <person name="Bunk B."/>
            <person name="Jeske O."/>
            <person name="Meyerdierks A."/>
            <person name="Storesund J.E."/>
            <person name="Kallscheuer N."/>
            <person name="Luecker S."/>
            <person name="Lage O.M."/>
            <person name="Pohl T."/>
            <person name="Merkel B.J."/>
            <person name="Hornburger P."/>
            <person name="Mueller R.-W."/>
            <person name="Bruemmer F."/>
            <person name="Labrenz M."/>
            <person name="Spormann A.M."/>
            <person name="Op den Camp H."/>
            <person name="Overmann J."/>
            <person name="Amann R."/>
            <person name="Jetten M.S.M."/>
            <person name="Mascher T."/>
            <person name="Medema M.H."/>
            <person name="Devos D.P."/>
            <person name="Kaster A.-K."/>
            <person name="Ovreas L."/>
            <person name="Rohde M."/>
            <person name="Galperin M.Y."/>
            <person name="Jogler C."/>
        </authorList>
    </citation>
    <scope>NUCLEOTIDE SEQUENCE [LARGE SCALE GENOMIC DNA]</scope>
    <source>
        <strain evidence="7 8">HG15A2</strain>
    </source>
</reference>
<evidence type="ECO:0000256" key="2">
    <source>
        <dbReference type="ARBA" id="ARBA00023054"/>
    </source>
</evidence>
<name>A0A517MZL1_9BACT</name>
<feature type="domain" description="Multidrug resistance protein MdtA-like C-terminal permuted SH3" evidence="6">
    <location>
        <begin position="492"/>
        <end position="551"/>
    </location>
</feature>
<evidence type="ECO:0000313" key="7">
    <source>
        <dbReference type="EMBL" id="QDT00320.1"/>
    </source>
</evidence>
<comment type="subcellular location">
    <subcellularLocation>
        <location evidence="1">Cell envelope</location>
    </subcellularLocation>
</comment>
<dbReference type="AlphaFoldDB" id="A0A517MZL1"/>
<dbReference type="GO" id="GO:0030313">
    <property type="term" value="C:cell envelope"/>
    <property type="evidence" value="ECO:0007669"/>
    <property type="project" value="UniProtKB-SubCell"/>
</dbReference>
<dbReference type="KEGG" id="amob:HG15A2_36560"/>
<dbReference type="OrthoDB" id="243506at2"/>
<feature type="region of interest" description="Disordered" evidence="4">
    <location>
        <begin position="28"/>
        <end position="108"/>
    </location>
</feature>
<evidence type="ECO:0000256" key="4">
    <source>
        <dbReference type="SAM" id="MobiDB-lite"/>
    </source>
</evidence>
<feature type="signal peptide" evidence="5">
    <location>
        <begin position="1"/>
        <end position="19"/>
    </location>
</feature>
<sequence length="560" mass="64257" precursor="true">MARWLTFLLCFTISNVFLANSASLSFAKEEVRESKEKTVEASDDNSDAKAEKDSKKKTGDGSEAKAEESDKDSADKAADDSKEEDEDGETEKEEDEKSNKKERETRKVETKDLKIEITLDGIFVAEEMEEVPLRPETWSSFKVVEAVEHGARVRKGDVLVEFDDTKFEQKLAEAALSQRLDELAMMEAEEEFPRLEKSMELSFAQAKRSYEQQKFEYDRFKETMRPFTERSVRNNLKSSQQYLDNAREELEQLEKMYDADEITEETEEIVLRRQRHQVEMAEFYMEYSKLNHDYTLDVSIPRREESLTSELEFADLAFEQAKMLKSTSLSKKRYEMEQKREERARSIEEHAKLVSDRSLLKLKAPADGIVYYGPCVNGRWTSVNSMKTKLVEFGTVSANSVVMTVVKPRPMYVQTSIGEKDFPKIEKGLKTTISPVADSDLEFEGEIEEIATAPAGSNKFAVEMEVDLEDAPEWLMPGMTCKAKLTTYEAKDAVVIPQDYVNTDDDNSKLKYVLVCEDEDEEPVRRKVILGKKKDKEVEILKGLEEGDEIVKKADEKKND</sequence>
<organism evidence="7 8">
    <name type="scientific">Adhaeretor mobilis</name>
    <dbReference type="NCBI Taxonomy" id="1930276"/>
    <lineage>
        <taxon>Bacteria</taxon>
        <taxon>Pseudomonadati</taxon>
        <taxon>Planctomycetota</taxon>
        <taxon>Planctomycetia</taxon>
        <taxon>Pirellulales</taxon>
        <taxon>Lacipirellulaceae</taxon>
        <taxon>Adhaeretor</taxon>
    </lineage>
</organism>
<gene>
    <name evidence="7" type="primary">macA_3</name>
    <name evidence="7" type="ORF">HG15A2_36560</name>
</gene>
<dbReference type="Proteomes" id="UP000319852">
    <property type="component" value="Chromosome"/>
</dbReference>
<dbReference type="InterPro" id="IPR050465">
    <property type="entry name" value="UPF0194_transport"/>
</dbReference>
<dbReference type="PANTHER" id="PTHR32347">
    <property type="entry name" value="EFFLUX SYSTEM COMPONENT YKNX-RELATED"/>
    <property type="match status" value="1"/>
</dbReference>
<feature type="compositionally biased region" description="Basic and acidic residues" evidence="4">
    <location>
        <begin position="28"/>
        <end position="80"/>
    </location>
</feature>
<evidence type="ECO:0000256" key="5">
    <source>
        <dbReference type="SAM" id="SignalP"/>
    </source>
</evidence>
<dbReference type="Gene3D" id="2.40.30.170">
    <property type="match status" value="1"/>
</dbReference>
<evidence type="ECO:0000313" key="8">
    <source>
        <dbReference type="Proteomes" id="UP000319852"/>
    </source>
</evidence>
<evidence type="ECO:0000256" key="3">
    <source>
        <dbReference type="SAM" id="Coils"/>
    </source>
</evidence>
<feature type="chain" id="PRO_5022166455" evidence="5">
    <location>
        <begin position="20"/>
        <end position="560"/>
    </location>
</feature>
<keyword evidence="8" id="KW-1185">Reference proteome</keyword>
<keyword evidence="2 3" id="KW-0175">Coiled coil</keyword>
<dbReference type="EMBL" id="CP036263">
    <property type="protein sequence ID" value="QDT00320.1"/>
    <property type="molecule type" value="Genomic_DNA"/>
</dbReference>
<dbReference type="Gene3D" id="2.40.420.20">
    <property type="match status" value="1"/>
</dbReference>
<keyword evidence="5" id="KW-0732">Signal</keyword>